<evidence type="ECO:0000256" key="7">
    <source>
        <dbReference type="SAM" id="MobiDB-lite"/>
    </source>
</evidence>
<feature type="transmembrane region" description="Helical" evidence="8">
    <location>
        <begin position="313"/>
        <end position="331"/>
    </location>
</feature>
<keyword evidence="5" id="KW-0418">Kinase</keyword>
<evidence type="ECO:0000256" key="2">
    <source>
        <dbReference type="ARBA" id="ARBA00012438"/>
    </source>
</evidence>
<feature type="modified residue" description="4-aspartylphosphate" evidence="6">
    <location>
        <position position="898"/>
    </location>
</feature>
<evidence type="ECO:0000256" key="4">
    <source>
        <dbReference type="ARBA" id="ARBA00022679"/>
    </source>
</evidence>
<dbReference type="AlphaFoldDB" id="A0AA38KEB1"/>
<dbReference type="Proteomes" id="UP001163798">
    <property type="component" value="Unassembled WGS sequence"/>
</dbReference>
<dbReference type="CDD" id="cd17546">
    <property type="entry name" value="REC_hyHK_CKI1_RcsC-like"/>
    <property type="match status" value="1"/>
</dbReference>
<dbReference type="InterPro" id="IPR004358">
    <property type="entry name" value="Sig_transdc_His_kin-like_C"/>
</dbReference>
<feature type="compositionally biased region" description="Pro residues" evidence="7">
    <location>
        <begin position="754"/>
        <end position="770"/>
    </location>
</feature>
<dbReference type="PROSITE" id="PS50110">
    <property type="entry name" value="RESPONSE_REGULATORY"/>
    <property type="match status" value="1"/>
</dbReference>
<dbReference type="EC" id="2.7.13.3" evidence="2"/>
<protein>
    <recommendedName>
        <fullName evidence="2">histidine kinase</fullName>
        <ecNumber evidence="2">2.7.13.3</ecNumber>
    </recommendedName>
</protein>
<feature type="region of interest" description="Disordered" evidence="7">
    <location>
        <begin position="576"/>
        <end position="613"/>
    </location>
</feature>
<keyword evidence="4" id="KW-0808">Transferase</keyword>
<dbReference type="GO" id="GO:0009927">
    <property type="term" value="F:histidine phosphotransfer kinase activity"/>
    <property type="evidence" value="ECO:0007669"/>
    <property type="project" value="TreeGrafter"/>
</dbReference>
<keyword evidence="3 6" id="KW-0597">Phosphoprotein</keyword>
<comment type="catalytic activity">
    <reaction evidence="1">
        <text>ATP + protein L-histidine = ADP + protein N-phospho-L-histidine.</text>
        <dbReference type="EC" id="2.7.13.3"/>
    </reaction>
</comment>
<evidence type="ECO:0000256" key="3">
    <source>
        <dbReference type="ARBA" id="ARBA00022553"/>
    </source>
</evidence>
<dbReference type="SUPFAM" id="SSF52172">
    <property type="entry name" value="CheY-like"/>
    <property type="match status" value="1"/>
</dbReference>
<dbReference type="InterPro" id="IPR005467">
    <property type="entry name" value="His_kinase_dom"/>
</dbReference>
<dbReference type="Gene3D" id="3.40.50.2300">
    <property type="match status" value="1"/>
</dbReference>
<dbReference type="Gene3D" id="3.30.565.10">
    <property type="entry name" value="Histidine kinase-like ATPase, C-terminal domain"/>
    <property type="match status" value="1"/>
</dbReference>
<evidence type="ECO:0000256" key="8">
    <source>
        <dbReference type="SAM" id="Phobius"/>
    </source>
</evidence>
<dbReference type="InterPro" id="IPR001789">
    <property type="entry name" value="Sig_transdc_resp-reg_receiver"/>
</dbReference>
<dbReference type="InterPro" id="IPR003661">
    <property type="entry name" value="HisK_dim/P_dom"/>
</dbReference>
<proteinExistence type="predicted"/>
<reference evidence="11" key="1">
    <citation type="submission" date="2022-08" db="EMBL/GenBank/DDBJ databases">
        <authorList>
            <consortium name="DOE Joint Genome Institute"/>
            <person name="Min B."/>
            <person name="Riley R."/>
            <person name="Sierra-Patev S."/>
            <person name="Naranjo-Ortiz M."/>
            <person name="Looney B."/>
            <person name="Konkel Z."/>
            <person name="Slot J.C."/>
            <person name="Sakamoto Y."/>
            <person name="Steenwyk J.L."/>
            <person name="Rokas A."/>
            <person name="Carro J."/>
            <person name="Camarero S."/>
            <person name="Ferreira P."/>
            <person name="Molpeceres G."/>
            <person name="Ruiz-Duenas F.J."/>
            <person name="Serrano A."/>
            <person name="Henrissat B."/>
            <person name="Drula E."/>
            <person name="Hughes K.W."/>
            <person name="Mata J.L."/>
            <person name="Ishikawa N.K."/>
            <person name="Vargas-Isla R."/>
            <person name="Ushijima S."/>
            <person name="Smith C.A."/>
            <person name="Ahrendt S."/>
            <person name="Andreopoulos W."/>
            <person name="He G."/>
            <person name="Labutti K."/>
            <person name="Lipzen A."/>
            <person name="Ng V."/>
            <person name="Sandor L."/>
            <person name="Barry K."/>
            <person name="Martinez A.T."/>
            <person name="Xiao Y."/>
            <person name="Gibbons J.G."/>
            <person name="Terashima K."/>
            <person name="Hibbett D.S."/>
            <person name="Grigoriev I.V."/>
        </authorList>
    </citation>
    <scope>NUCLEOTIDE SEQUENCE</scope>
    <source>
        <strain evidence="11">TFB10291</strain>
    </source>
</reference>
<feature type="transmembrane region" description="Helical" evidence="8">
    <location>
        <begin position="226"/>
        <end position="244"/>
    </location>
</feature>
<dbReference type="SMART" id="SM00387">
    <property type="entry name" value="HATPase_c"/>
    <property type="match status" value="1"/>
</dbReference>
<feature type="domain" description="Response regulatory" evidence="10">
    <location>
        <begin position="846"/>
        <end position="964"/>
    </location>
</feature>
<feature type="transmembrane region" description="Helical" evidence="8">
    <location>
        <begin position="178"/>
        <end position="196"/>
    </location>
</feature>
<evidence type="ECO:0000259" key="10">
    <source>
        <dbReference type="PROSITE" id="PS50110"/>
    </source>
</evidence>
<dbReference type="Pfam" id="PF02518">
    <property type="entry name" value="HATPase_c"/>
    <property type="match status" value="1"/>
</dbReference>
<dbReference type="GO" id="GO:0005886">
    <property type="term" value="C:plasma membrane"/>
    <property type="evidence" value="ECO:0007669"/>
    <property type="project" value="TreeGrafter"/>
</dbReference>
<dbReference type="CDD" id="cd00082">
    <property type="entry name" value="HisKA"/>
    <property type="match status" value="1"/>
</dbReference>
<feature type="domain" description="Histidine kinase" evidence="9">
    <location>
        <begin position="399"/>
        <end position="698"/>
    </location>
</feature>
<feature type="compositionally biased region" description="Low complexity" evidence="7">
    <location>
        <begin position="785"/>
        <end position="795"/>
    </location>
</feature>
<evidence type="ECO:0000313" key="12">
    <source>
        <dbReference type="Proteomes" id="UP001163798"/>
    </source>
</evidence>
<feature type="region of interest" description="Disordered" evidence="7">
    <location>
        <begin position="43"/>
        <end position="64"/>
    </location>
</feature>
<evidence type="ECO:0000256" key="6">
    <source>
        <dbReference type="PROSITE-ProRule" id="PRU00169"/>
    </source>
</evidence>
<evidence type="ECO:0000256" key="1">
    <source>
        <dbReference type="ARBA" id="ARBA00000085"/>
    </source>
</evidence>
<feature type="region of interest" description="Disordered" evidence="7">
    <location>
        <begin position="745"/>
        <end position="795"/>
    </location>
</feature>
<sequence>MNFTSASLPLARNKFSNHRRVDFEERRGRWSRFKDKAVEIIQTAIRAPTGSPSDGLGGDGTESSTSTSVFIAAQKLLTAEKDGDDWEINETVINGENPELLRNERDTGSPFRSDSGGGSISKHSGENGDSNYGYHPPSLRSKIHWFSLQVVSFFNQKFDDPQTELDFRKLHWYSTKAWAFYGSLYLVLNWILYLILNLESTSKTLYGQVCSYPFSVHFNWLSFFQILYYGGLTVVTVPVPFMVASDMPFRHRIIFQVWVTFAVWYCGLSETVEMRVCHFFVKPNTCFRKDFLAEMYYTTALPSIMMIVMTDRLYNAIVQVVQLILLLAFIIPVQGIYARNVVSFVVFSIFSQGLHFNREVTERRLYLLNAQLKVAYKAQQKAQAAQFKASQAKRRFASYIFHEVRVPLHNAAIAFNNMTTDDIFKNFIQKDPGIKDDIAALDVSLATVQQVLNDSLDLEKMDAGHFDINPRPFCLHRVIRSTLGPIAVTAAAKNLNLHINLDERIDQLRPSVDPILAHGKASSSPAQPQETWVIGDEVRLRQILTNIASNAVKFTPEGVEAGITVNTTFIAHHVSTSRHNSHADQEETRFSADGSGADLEKGGEHSGQEKKETYQSQDVLVFRLEVSDNGPGIKPSDLVDNQLFQPFAQTKVGRLSKNSTGLGLAIVRQIVSLSGGKLGVHSRRGKGATFWIELFYPLAKPSEVQAAMIQEDQLTTSAFATNISEVQRWPVVAFADDVKPPMLSGAVSHQPANLPSPPLPPLLLAPPPQMLPSTSSPSFGSPDASPLGPSLSRLGSDAPLLEQQRVNEEINTGNGKLHQVREAPETSTVAVTTPENNDDDDDSPLVVLVVDDNLITRSTMTRSLQKKGCIVYTARDGKECLDLVLGPDARTYDLISLDNDMPVMTGEDAVRGMREAGRHDIFVVGCTGNALTDDQKRYLDAGADDILIKPINFKRLPEILETARQKRRHRRAARS</sequence>
<dbReference type="GO" id="GO:0000155">
    <property type="term" value="F:phosphorelay sensor kinase activity"/>
    <property type="evidence" value="ECO:0007669"/>
    <property type="project" value="InterPro"/>
</dbReference>
<dbReference type="Pfam" id="PF00072">
    <property type="entry name" value="Response_reg"/>
    <property type="match status" value="1"/>
</dbReference>
<keyword evidence="8" id="KW-0812">Transmembrane</keyword>
<feature type="compositionally biased region" description="Basic and acidic residues" evidence="7">
    <location>
        <begin position="598"/>
        <end position="613"/>
    </location>
</feature>
<feature type="region of interest" description="Disordered" evidence="7">
    <location>
        <begin position="97"/>
        <end position="128"/>
    </location>
</feature>
<gene>
    <name evidence="11" type="ORF">GGU10DRAFT_80329</name>
</gene>
<evidence type="ECO:0000256" key="5">
    <source>
        <dbReference type="ARBA" id="ARBA00022777"/>
    </source>
</evidence>
<feature type="compositionally biased region" description="Basic and acidic residues" evidence="7">
    <location>
        <begin position="581"/>
        <end position="590"/>
    </location>
</feature>
<organism evidence="11 12">
    <name type="scientific">Lentinula aff. detonsa</name>
    <dbReference type="NCBI Taxonomy" id="2804958"/>
    <lineage>
        <taxon>Eukaryota</taxon>
        <taxon>Fungi</taxon>
        <taxon>Dikarya</taxon>
        <taxon>Basidiomycota</taxon>
        <taxon>Agaricomycotina</taxon>
        <taxon>Agaricomycetes</taxon>
        <taxon>Agaricomycetidae</taxon>
        <taxon>Agaricales</taxon>
        <taxon>Marasmiineae</taxon>
        <taxon>Omphalotaceae</taxon>
        <taxon>Lentinula</taxon>
    </lineage>
</organism>
<dbReference type="SUPFAM" id="SSF55874">
    <property type="entry name" value="ATPase domain of HSP90 chaperone/DNA topoisomerase II/histidine kinase"/>
    <property type="match status" value="1"/>
</dbReference>
<name>A0AA38KEB1_9AGAR</name>
<dbReference type="PANTHER" id="PTHR43047:SF66">
    <property type="entry name" value="HISKA"/>
    <property type="match status" value="1"/>
</dbReference>
<dbReference type="InterPro" id="IPR003594">
    <property type="entry name" value="HATPase_dom"/>
</dbReference>
<dbReference type="EMBL" id="MU793475">
    <property type="protein sequence ID" value="KAJ3782456.1"/>
    <property type="molecule type" value="Genomic_DNA"/>
</dbReference>
<dbReference type="PANTHER" id="PTHR43047">
    <property type="entry name" value="TWO-COMPONENT HISTIDINE PROTEIN KINASE"/>
    <property type="match status" value="1"/>
</dbReference>
<accession>A0AA38KEB1</accession>
<evidence type="ECO:0000259" key="9">
    <source>
        <dbReference type="PROSITE" id="PS50109"/>
    </source>
</evidence>
<dbReference type="PROSITE" id="PS50109">
    <property type="entry name" value="HIS_KIN"/>
    <property type="match status" value="1"/>
</dbReference>
<dbReference type="InterPro" id="IPR036890">
    <property type="entry name" value="HATPase_C_sf"/>
</dbReference>
<evidence type="ECO:0000313" key="11">
    <source>
        <dbReference type="EMBL" id="KAJ3782456.1"/>
    </source>
</evidence>
<dbReference type="Gene3D" id="1.10.287.130">
    <property type="match status" value="1"/>
</dbReference>
<dbReference type="SMART" id="SM00448">
    <property type="entry name" value="REC"/>
    <property type="match status" value="1"/>
</dbReference>
<keyword evidence="8" id="KW-1133">Transmembrane helix</keyword>
<dbReference type="PRINTS" id="PR00344">
    <property type="entry name" value="BCTRLSENSOR"/>
</dbReference>
<keyword evidence="8" id="KW-0472">Membrane</keyword>
<dbReference type="InterPro" id="IPR011006">
    <property type="entry name" value="CheY-like_superfamily"/>
</dbReference>
<comment type="caution">
    <text evidence="11">The sequence shown here is derived from an EMBL/GenBank/DDBJ whole genome shotgun (WGS) entry which is preliminary data.</text>
</comment>
<keyword evidence="12" id="KW-1185">Reference proteome</keyword>